<accession>A0A0F9TLT0</accession>
<gene>
    <name evidence="2" type="ORF">LCGC14_0636870</name>
</gene>
<evidence type="ECO:0000256" key="1">
    <source>
        <dbReference type="SAM" id="Phobius"/>
    </source>
</evidence>
<keyword evidence="1" id="KW-0472">Membrane</keyword>
<feature type="transmembrane region" description="Helical" evidence="1">
    <location>
        <begin position="156"/>
        <end position="177"/>
    </location>
</feature>
<keyword evidence="1" id="KW-0812">Transmembrane</keyword>
<dbReference type="AlphaFoldDB" id="A0A0F9TLT0"/>
<feature type="transmembrane region" description="Helical" evidence="1">
    <location>
        <begin position="29"/>
        <end position="49"/>
    </location>
</feature>
<keyword evidence="1" id="KW-1133">Transmembrane helix</keyword>
<organism evidence="2">
    <name type="scientific">marine sediment metagenome</name>
    <dbReference type="NCBI Taxonomy" id="412755"/>
    <lineage>
        <taxon>unclassified sequences</taxon>
        <taxon>metagenomes</taxon>
        <taxon>ecological metagenomes</taxon>
    </lineage>
</organism>
<protein>
    <submittedName>
        <fullName evidence="2">Uncharacterized protein</fullName>
    </submittedName>
</protein>
<name>A0A0F9TLT0_9ZZZZ</name>
<reference evidence="2" key="1">
    <citation type="journal article" date="2015" name="Nature">
        <title>Complex archaea that bridge the gap between prokaryotes and eukaryotes.</title>
        <authorList>
            <person name="Spang A."/>
            <person name="Saw J.H."/>
            <person name="Jorgensen S.L."/>
            <person name="Zaremba-Niedzwiedzka K."/>
            <person name="Martijn J."/>
            <person name="Lind A.E."/>
            <person name="van Eijk R."/>
            <person name="Schleper C."/>
            <person name="Guy L."/>
            <person name="Ettema T.J."/>
        </authorList>
    </citation>
    <scope>NUCLEOTIDE SEQUENCE</scope>
</reference>
<evidence type="ECO:0000313" key="2">
    <source>
        <dbReference type="EMBL" id="KKN50031.1"/>
    </source>
</evidence>
<dbReference type="EMBL" id="LAZR01001138">
    <property type="protein sequence ID" value="KKN50031.1"/>
    <property type="molecule type" value="Genomic_DNA"/>
</dbReference>
<sequence>MEIEGQTEINTQGEKGHIKIDWGRQGGVIAGYIVVLLGYYGIIANLVMFNQWGKWLSFLELPLFSNYGKIPSGTIHFFPGRDIFFWSYNTYIATFFLPALILFLICFLMTYKEDIPHYGIKASLWLAPLIIIEGFILHSIMFGFSSEPFYLKFMRIEGYIDIITIFGLALSGAISGMKVKQYREKRKNF</sequence>
<proteinExistence type="predicted"/>
<comment type="caution">
    <text evidence="2">The sequence shown here is derived from an EMBL/GenBank/DDBJ whole genome shotgun (WGS) entry which is preliminary data.</text>
</comment>
<feature type="transmembrane region" description="Helical" evidence="1">
    <location>
        <begin position="91"/>
        <end position="111"/>
    </location>
</feature>
<feature type="transmembrane region" description="Helical" evidence="1">
    <location>
        <begin position="123"/>
        <end position="144"/>
    </location>
</feature>